<proteinExistence type="predicted"/>
<dbReference type="NCBIfam" id="TIGR02595">
    <property type="entry name" value="PEP_CTERM"/>
    <property type="match status" value="1"/>
</dbReference>
<organism evidence="1 2">
    <name type="scientific">Komarekiella delphini-convector SJRDD-AB1</name>
    <dbReference type="NCBI Taxonomy" id="2593771"/>
    <lineage>
        <taxon>Bacteria</taxon>
        <taxon>Bacillati</taxon>
        <taxon>Cyanobacteriota</taxon>
        <taxon>Cyanophyceae</taxon>
        <taxon>Nostocales</taxon>
        <taxon>Nostocaceae</taxon>
        <taxon>Komarekiella</taxon>
        <taxon>Komarekiella delphini-convector</taxon>
    </lineage>
</organism>
<evidence type="ECO:0000313" key="2">
    <source>
        <dbReference type="Proteomes" id="UP001165986"/>
    </source>
</evidence>
<accession>A0AA40SXG6</accession>
<name>A0AA40SXG6_9NOST</name>
<dbReference type="RefSeq" id="WP_191758324.1">
    <property type="nucleotide sequence ID" value="NZ_VJXY01000014.1"/>
</dbReference>
<gene>
    <name evidence="1" type="ORF">FNW02_14930</name>
</gene>
<reference evidence="1" key="1">
    <citation type="submission" date="2019-07" db="EMBL/GenBank/DDBJ databases">
        <title>Toxilogical consequences of a new and cryptic species of cyanobacteria (Komarekiella delphini-convector) recovered from the epidermis of a bottlenose dolphin and 1500 ft. in the air.</title>
        <authorList>
            <person name="Brown A.O."/>
            <person name="Dvorak P."/>
            <person name="Villanueva C.D."/>
            <person name="Foss A.J."/>
            <person name="Garvey A.D."/>
            <person name="Gibson Q.A."/>
            <person name="Johansen J.R."/>
            <person name="Casamatta D.A."/>
        </authorList>
    </citation>
    <scope>NUCLEOTIDE SEQUENCE</scope>
    <source>
        <strain evidence="1">SJRDD-AB1</strain>
    </source>
</reference>
<dbReference type="Proteomes" id="UP001165986">
    <property type="component" value="Unassembled WGS sequence"/>
</dbReference>
<dbReference type="EMBL" id="VJXY01000014">
    <property type="protein sequence ID" value="MBD6617093.1"/>
    <property type="molecule type" value="Genomic_DNA"/>
</dbReference>
<dbReference type="InterPro" id="IPR013424">
    <property type="entry name" value="Ice-binding_C"/>
</dbReference>
<evidence type="ECO:0000313" key="1">
    <source>
        <dbReference type="EMBL" id="MBD6617093.1"/>
    </source>
</evidence>
<keyword evidence="2" id="KW-1185">Reference proteome</keyword>
<comment type="caution">
    <text evidence="1">The sequence shown here is derived from an EMBL/GenBank/DDBJ whole genome shotgun (WGS) entry which is preliminary data.</text>
</comment>
<sequence length="242" mass="26162">MKLSTFIKHSTFKLSLLSLASFGIPISTTPADAIQLDFSNWQQFGDINTPALGQANLSNNALLDDDFPQPDATFNYSGNPAGLANPLPDLQDFLGLVPEALDIEGDALEGSAIKNTVSVAAGDVLRFDWNFRTNETSYQDYAFFLVDNTLIKLADFTDATQASSPFIQETGINSYAFSQPGIYTLAFGVVDIDDYVATSALEVRNATIERVPEPGTLVGLLAVFGLGMGMRRRFGKKLGISK</sequence>
<protein>
    <submittedName>
        <fullName evidence="1">PEP-CTERM sorting domain-containing protein</fullName>
    </submittedName>
</protein>
<dbReference type="AlphaFoldDB" id="A0AA40SXG6"/>